<dbReference type="CDD" id="cd00082">
    <property type="entry name" value="HisKA"/>
    <property type="match status" value="1"/>
</dbReference>
<evidence type="ECO:0000256" key="5">
    <source>
        <dbReference type="ARBA" id="ARBA00022679"/>
    </source>
</evidence>
<evidence type="ECO:0000256" key="4">
    <source>
        <dbReference type="ARBA" id="ARBA00022553"/>
    </source>
</evidence>
<reference evidence="14 15" key="1">
    <citation type="submission" date="2012-09" db="EMBL/GenBank/DDBJ databases">
        <title>Genome Sequence of alkane-degrading Bacterium Alcanivorax sp. 19-m-6.</title>
        <authorList>
            <person name="Lai Q."/>
            <person name="Shao Z."/>
        </authorList>
    </citation>
    <scope>NUCLEOTIDE SEQUENCE [LARGE SCALE GENOMIC DNA]</scope>
    <source>
        <strain evidence="14 15">19-m-6</strain>
    </source>
</reference>
<dbReference type="PROSITE" id="PS50109">
    <property type="entry name" value="HIS_KIN"/>
    <property type="match status" value="1"/>
</dbReference>
<feature type="domain" description="Histidine kinase" evidence="11">
    <location>
        <begin position="559"/>
        <end position="791"/>
    </location>
</feature>
<evidence type="ECO:0000256" key="9">
    <source>
        <dbReference type="SAM" id="Coils"/>
    </source>
</evidence>
<feature type="coiled-coil region" evidence="9">
    <location>
        <begin position="424"/>
        <end position="549"/>
    </location>
</feature>
<dbReference type="Gene3D" id="3.30.450.40">
    <property type="match status" value="1"/>
</dbReference>
<keyword evidence="10" id="KW-1133">Transmembrane helix</keyword>
<feature type="transmembrane region" description="Helical" evidence="10">
    <location>
        <begin position="13"/>
        <end position="35"/>
    </location>
</feature>
<dbReference type="SMART" id="SM00387">
    <property type="entry name" value="HATPase_c"/>
    <property type="match status" value="1"/>
</dbReference>
<keyword evidence="10" id="KW-0472">Membrane</keyword>
<dbReference type="InterPro" id="IPR005467">
    <property type="entry name" value="His_kinase_dom"/>
</dbReference>
<comment type="catalytic activity">
    <reaction evidence="1">
        <text>ATP + protein L-histidine = ADP + protein N-phospho-L-histidine.</text>
        <dbReference type="EC" id="2.7.13.3"/>
    </reaction>
</comment>
<keyword evidence="9" id="KW-0175">Coiled coil</keyword>
<dbReference type="GO" id="GO:0016020">
    <property type="term" value="C:membrane"/>
    <property type="evidence" value="ECO:0007669"/>
    <property type="project" value="UniProtKB-SubCell"/>
</dbReference>
<dbReference type="InterPro" id="IPR004358">
    <property type="entry name" value="Sig_transdc_His_kin-like_C"/>
</dbReference>
<evidence type="ECO:0000256" key="6">
    <source>
        <dbReference type="ARBA" id="ARBA00022777"/>
    </source>
</evidence>
<evidence type="ECO:0000256" key="8">
    <source>
        <dbReference type="PROSITE-ProRule" id="PRU00169"/>
    </source>
</evidence>
<dbReference type="InterPro" id="IPR029016">
    <property type="entry name" value="GAF-like_dom_sf"/>
</dbReference>
<comment type="subcellular location">
    <subcellularLocation>
        <location evidence="2">Membrane</location>
    </subcellularLocation>
</comment>
<dbReference type="InterPro" id="IPR001789">
    <property type="entry name" value="Sig_transdc_resp-reg_receiver"/>
</dbReference>
<evidence type="ECO:0000259" key="12">
    <source>
        <dbReference type="PROSITE" id="PS50110"/>
    </source>
</evidence>
<evidence type="ECO:0000256" key="10">
    <source>
        <dbReference type="SAM" id="Phobius"/>
    </source>
</evidence>
<dbReference type="SUPFAM" id="SSF55874">
    <property type="entry name" value="ATPase domain of HSP90 chaperone/DNA topoisomerase II/histidine kinase"/>
    <property type="match status" value="1"/>
</dbReference>
<evidence type="ECO:0000259" key="11">
    <source>
        <dbReference type="PROSITE" id="PS50109"/>
    </source>
</evidence>
<dbReference type="PANTHER" id="PTHR45339">
    <property type="entry name" value="HYBRID SIGNAL TRANSDUCTION HISTIDINE KINASE J"/>
    <property type="match status" value="1"/>
</dbReference>
<evidence type="ECO:0000313" key="14">
    <source>
        <dbReference type="EMBL" id="KGD65865.1"/>
    </source>
</evidence>
<evidence type="ECO:0000256" key="7">
    <source>
        <dbReference type="ARBA" id="ARBA00023012"/>
    </source>
</evidence>
<feature type="transmembrane region" description="Helical" evidence="10">
    <location>
        <begin position="187"/>
        <end position="204"/>
    </location>
</feature>
<evidence type="ECO:0000256" key="3">
    <source>
        <dbReference type="ARBA" id="ARBA00012438"/>
    </source>
</evidence>
<dbReference type="PRINTS" id="PR00344">
    <property type="entry name" value="BCTRLSENSOR"/>
</dbReference>
<dbReference type="eggNOG" id="COG2205">
    <property type="taxonomic scope" value="Bacteria"/>
</dbReference>
<dbReference type="InterPro" id="IPR003018">
    <property type="entry name" value="GAF"/>
</dbReference>
<evidence type="ECO:0000259" key="13">
    <source>
        <dbReference type="PROSITE" id="PS50885"/>
    </source>
</evidence>
<dbReference type="SUPFAM" id="SSF55781">
    <property type="entry name" value="GAF domain-like"/>
    <property type="match status" value="1"/>
</dbReference>
<dbReference type="CDD" id="cd16922">
    <property type="entry name" value="HATPase_EvgS-ArcB-TorS-like"/>
    <property type="match status" value="1"/>
</dbReference>
<dbReference type="Pfam" id="PF00672">
    <property type="entry name" value="HAMP"/>
    <property type="match status" value="1"/>
</dbReference>
<keyword evidence="4 8" id="KW-0597">Phosphoprotein</keyword>
<dbReference type="STRING" id="1177154.Y5S_01089"/>
<dbReference type="Pfam" id="PF00512">
    <property type="entry name" value="HisKA"/>
    <property type="match status" value="1"/>
</dbReference>
<feature type="domain" description="Response regulatory" evidence="12">
    <location>
        <begin position="957"/>
        <end position="1073"/>
    </location>
</feature>
<dbReference type="EMBL" id="ARXV01000003">
    <property type="protein sequence ID" value="KGD65865.1"/>
    <property type="molecule type" value="Genomic_DNA"/>
</dbReference>
<gene>
    <name evidence="14" type="ORF">Y5S_01089</name>
</gene>
<dbReference type="PROSITE" id="PS50110">
    <property type="entry name" value="RESPONSE_REGULATORY"/>
    <property type="match status" value="3"/>
</dbReference>
<dbReference type="InterPro" id="IPR036890">
    <property type="entry name" value="HATPase_C_sf"/>
</dbReference>
<dbReference type="RefSeq" id="WP_035231091.1">
    <property type="nucleotide sequence ID" value="NZ_ARXV01000003.1"/>
</dbReference>
<feature type="domain" description="Response regulatory" evidence="12">
    <location>
        <begin position="1104"/>
        <end position="1221"/>
    </location>
</feature>
<keyword evidence="15" id="KW-1185">Reference proteome</keyword>
<dbReference type="InterPro" id="IPR003661">
    <property type="entry name" value="HisK_dim/P_dom"/>
</dbReference>
<dbReference type="Gene3D" id="6.10.340.10">
    <property type="match status" value="1"/>
</dbReference>
<dbReference type="SMART" id="SM00304">
    <property type="entry name" value="HAMP"/>
    <property type="match status" value="1"/>
</dbReference>
<feature type="modified residue" description="4-aspartylphosphate" evidence="8">
    <location>
        <position position="884"/>
    </location>
</feature>
<feature type="modified residue" description="4-aspartylphosphate" evidence="8">
    <location>
        <position position="1006"/>
    </location>
</feature>
<dbReference type="Gene3D" id="3.40.50.2300">
    <property type="match status" value="3"/>
</dbReference>
<dbReference type="PANTHER" id="PTHR45339:SF1">
    <property type="entry name" value="HYBRID SIGNAL TRANSDUCTION HISTIDINE KINASE J"/>
    <property type="match status" value="1"/>
</dbReference>
<dbReference type="GO" id="GO:0000155">
    <property type="term" value="F:phosphorelay sensor kinase activity"/>
    <property type="evidence" value="ECO:0007669"/>
    <property type="project" value="InterPro"/>
</dbReference>
<dbReference type="Pfam" id="PF00072">
    <property type="entry name" value="Response_reg"/>
    <property type="match status" value="3"/>
</dbReference>
<keyword evidence="10" id="KW-0812">Transmembrane</keyword>
<dbReference type="CDD" id="cd06225">
    <property type="entry name" value="HAMP"/>
    <property type="match status" value="1"/>
</dbReference>
<dbReference type="SMART" id="SM00448">
    <property type="entry name" value="REC"/>
    <property type="match status" value="3"/>
</dbReference>
<dbReference type="OrthoDB" id="9810730at2"/>
<sequence>MNWFQNLSVRLKILSVAGLGIVLFVVYAAYSYYIAETNIHHLERIEDQDFPVLELVNANNVDFIAIGESFIAAITQADPDLLQEALDRSEKFEQRLDQIRQTDPELSESVGELKKSFANYIYAADTLARSLIDDSSASEDIYQRITRVRELQNTYETNQKAFETQRYEAFRETLNKSRGDNQGTQKIGLFLGLVAFSALAMIALRVTRAITLPLEGAVTAADNIADGKWDTQIVSTGRDETGQLLHAIRKMRDALVRRHQEDRRQETVKNHLAELNNRMRGELSYEQLGNNMLSFLVPVLEAQVGAFYSFNPESQRLSLSSSYAMQRRKHLGNDFALGESLVGQCALERKTILLETVPEGYISISSGTGASEARNVIVMPVIHEEELKGVLEIGAFRQFSDDDLAFLEQCSDVIAISVSSALSRMRLAKMLEQTREQAVELEKQKEEMAQVNNDLEEQAMELSASESRLQQQQEELKAINEELESQTQALRASEESLQAQQEELRVTNEELEAQARLLTEQKTEMAQKNDELELLHHELEDKIRELEMSSKYKSEFLSTMSHELRTPLNSILILSNALGQNKRGNLEDKQVEHAQVIHSAGSDLLSLINDILDISKIEEGKMDVVIDDLSPVELGDHFRRHFAHVAENRGLDFHVNVGEGVPEHFYTDRQRLEQIIKNLLSNALKFTEQGSVTLAIERPEASDPLPRHLTAEKAVKLSVTDTGAGIPAEKQKLIFEAFQQADGTTSRKYGGTGLGLTISRELARLLGGEIGLHSDGEGQGSTFTLYLPEGSADSLDVVEQSGLHEADIGSNAEAHTAAMVPEQAGDDDFVVREKTVLIVEDDEEFAGVLMELAADYGLEGHICHDGEAGLEYASHYRPSAIILDIGLPGIDGWEVMEKLKADPRTKDIPVHFLSGRDERKKALDLGALDLLTKPVNQEDILSAFAKIEGAIETNVRRLLVVEDSEIQHESIRELFDQKGVEITAATSGEEALEALRTTVFDCMILDLTLPDMSGFELLEIINNGDDYDSVPVVIYTGKDLTREEEAKLRKYADRIILKTERSHERLLNEASLFLHWLESTLPSNRNAPQETSIEHRDDIFEGKQLLLVDDDMRNIYALSAQLEELGFEITIANNGKEALVALDENPAMDIVLMDIMMPEMDGYEAMGLIREQSRFKKLPMLALTAKAMKDDRAKCIDAGANDYCSKPIDMAKLTSLLRVWLHK</sequence>
<dbReference type="Pfam" id="PF02518">
    <property type="entry name" value="HATPase_c"/>
    <property type="match status" value="1"/>
</dbReference>
<dbReference type="EC" id="2.7.13.3" evidence="3"/>
<protein>
    <recommendedName>
        <fullName evidence="3">histidine kinase</fullName>
        <ecNumber evidence="3">2.7.13.3</ecNumber>
    </recommendedName>
</protein>
<dbReference type="eggNOG" id="COG2203">
    <property type="taxonomic scope" value="Bacteria"/>
</dbReference>
<dbReference type="SMART" id="SM00388">
    <property type="entry name" value="HisKA"/>
    <property type="match status" value="1"/>
</dbReference>
<comment type="caution">
    <text evidence="14">The sequence shown here is derived from an EMBL/GenBank/DDBJ whole genome shotgun (WGS) entry which is preliminary data.</text>
</comment>
<dbReference type="CDD" id="cd00156">
    <property type="entry name" value="REC"/>
    <property type="match status" value="1"/>
</dbReference>
<name>A0A095UTJ3_9GAMM</name>
<dbReference type="SUPFAM" id="SSF158472">
    <property type="entry name" value="HAMP domain-like"/>
    <property type="match status" value="1"/>
</dbReference>
<feature type="domain" description="HAMP" evidence="13">
    <location>
        <begin position="208"/>
        <end position="260"/>
    </location>
</feature>
<dbReference type="PATRIC" id="fig|1177154.3.peg.1105"/>
<feature type="domain" description="Response regulatory" evidence="12">
    <location>
        <begin position="835"/>
        <end position="948"/>
    </location>
</feature>
<dbReference type="InterPro" id="IPR011006">
    <property type="entry name" value="CheY-like_superfamily"/>
</dbReference>
<keyword evidence="7" id="KW-0902">Two-component regulatory system</keyword>
<dbReference type="SUPFAM" id="SSF52172">
    <property type="entry name" value="CheY-like"/>
    <property type="match status" value="3"/>
</dbReference>
<dbReference type="InterPro" id="IPR036097">
    <property type="entry name" value="HisK_dim/P_sf"/>
</dbReference>
<keyword evidence="6 14" id="KW-0418">Kinase</keyword>
<dbReference type="InterPro" id="IPR003594">
    <property type="entry name" value="HATPase_dom"/>
</dbReference>
<dbReference type="InterPro" id="IPR003660">
    <property type="entry name" value="HAMP_dom"/>
</dbReference>
<dbReference type="Gene3D" id="1.10.287.130">
    <property type="match status" value="1"/>
</dbReference>
<organism evidence="14 15">
    <name type="scientific">Alcanivorax nanhaiticus</name>
    <dbReference type="NCBI Taxonomy" id="1177154"/>
    <lineage>
        <taxon>Bacteria</taxon>
        <taxon>Pseudomonadati</taxon>
        <taxon>Pseudomonadota</taxon>
        <taxon>Gammaproteobacteria</taxon>
        <taxon>Oceanospirillales</taxon>
        <taxon>Alcanivoracaceae</taxon>
        <taxon>Alcanivorax</taxon>
    </lineage>
</organism>
<dbReference type="eggNOG" id="COG0745">
    <property type="taxonomic scope" value="Bacteria"/>
</dbReference>
<dbReference type="Pfam" id="PF13185">
    <property type="entry name" value="GAF_2"/>
    <property type="match status" value="1"/>
</dbReference>
<evidence type="ECO:0000256" key="2">
    <source>
        <dbReference type="ARBA" id="ARBA00004370"/>
    </source>
</evidence>
<dbReference type="AlphaFoldDB" id="A0A095UTJ3"/>
<dbReference type="SUPFAM" id="SSF47384">
    <property type="entry name" value="Homodimeric domain of signal transducing histidine kinase"/>
    <property type="match status" value="1"/>
</dbReference>
<evidence type="ECO:0000256" key="1">
    <source>
        <dbReference type="ARBA" id="ARBA00000085"/>
    </source>
</evidence>
<feature type="modified residue" description="4-aspartylphosphate" evidence="8">
    <location>
        <position position="1154"/>
    </location>
</feature>
<dbReference type="CDD" id="cd17546">
    <property type="entry name" value="REC_hyHK_CKI1_RcsC-like"/>
    <property type="match status" value="1"/>
</dbReference>
<keyword evidence="5" id="KW-0808">Transferase</keyword>
<dbReference type="SMART" id="SM00065">
    <property type="entry name" value="GAF"/>
    <property type="match status" value="1"/>
</dbReference>
<dbReference type="FunFam" id="3.30.565.10:FF:000010">
    <property type="entry name" value="Sensor histidine kinase RcsC"/>
    <property type="match status" value="1"/>
</dbReference>
<dbReference type="Gene3D" id="3.30.565.10">
    <property type="entry name" value="Histidine kinase-like ATPase, C-terminal domain"/>
    <property type="match status" value="1"/>
</dbReference>
<proteinExistence type="predicted"/>
<accession>A0A095UTJ3</accession>
<dbReference type="PROSITE" id="PS50885">
    <property type="entry name" value="HAMP"/>
    <property type="match status" value="1"/>
</dbReference>
<dbReference type="eggNOG" id="COG2770">
    <property type="taxonomic scope" value="Bacteria"/>
</dbReference>
<dbReference type="Proteomes" id="UP000029444">
    <property type="component" value="Unassembled WGS sequence"/>
</dbReference>
<evidence type="ECO:0000313" key="15">
    <source>
        <dbReference type="Proteomes" id="UP000029444"/>
    </source>
</evidence>